<evidence type="ECO:0000256" key="9">
    <source>
        <dbReference type="ARBA" id="ARBA00023125"/>
    </source>
</evidence>
<gene>
    <name evidence="12 15" type="primary">recF</name>
    <name evidence="15" type="ORF">LPT13_00830</name>
</gene>
<accession>A0ABS9WE99</accession>
<keyword evidence="4 12" id="KW-0963">Cytoplasm</keyword>
<evidence type="ECO:0000313" key="16">
    <source>
        <dbReference type="Proteomes" id="UP001430755"/>
    </source>
</evidence>
<evidence type="ECO:0000256" key="2">
    <source>
        <dbReference type="ARBA" id="ARBA00008016"/>
    </source>
</evidence>
<evidence type="ECO:0000256" key="10">
    <source>
        <dbReference type="ARBA" id="ARBA00023204"/>
    </source>
</evidence>
<comment type="caution">
    <text evidence="15">The sequence shown here is derived from an EMBL/GenBank/DDBJ whole genome shotgun (WGS) entry which is preliminary data.</text>
</comment>
<dbReference type="EMBL" id="JAJMLW010000001">
    <property type="protein sequence ID" value="MCI2240900.1"/>
    <property type="molecule type" value="Genomic_DNA"/>
</dbReference>
<dbReference type="InterPro" id="IPR003395">
    <property type="entry name" value="RecF/RecN/SMC_N"/>
</dbReference>
<dbReference type="HAMAP" id="MF_00365">
    <property type="entry name" value="RecF"/>
    <property type="match status" value="1"/>
</dbReference>
<evidence type="ECO:0000256" key="13">
    <source>
        <dbReference type="RuleBase" id="RU000578"/>
    </source>
</evidence>
<dbReference type="RefSeq" id="WP_242162565.1">
    <property type="nucleotide sequence ID" value="NZ_JAJMLW010000001.1"/>
</dbReference>
<evidence type="ECO:0000256" key="1">
    <source>
        <dbReference type="ARBA" id="ARBA00004496"/>
    </source>
</evidence>
<keyword evidence="9 12" id="KW-0238">DNA-binding</keyword>
<name>A0ABS9WE99_9ACTN</name>
<dbReference type="InterPro" id="IPR018078">
    <property type="entry name" value="DNA-binding_RecF_CS"/>
</dbReference>
<dbReference type="PANTHER" id="PTHR32182:SF0">
    <property type="entry name" value="DNA REPLICATION AND REPAIR PROTEIN RECF"/>
    <property type="match status" value="1"/>
</dbReference>
<proteinExistence type="inferred from homology"/>
<feature type="domain" description="RecF/RecN/SMC N-terminal" evidence="14">
    <location>
        <begin position="5"/>
        <end position="364"/>
    </location>
</feature>
<evidence type="ECO:0000256" key="3">
    <source>
        <dbReference type="ARBA" id="ARBA00020170"/>
    </source>
</evidence>
<keyword evidence="6 12" id="KW-0547">Nucleotide-binding</keyword>
<comment type="function">
    <text evidence="11 12 13">The RecF protein is involved in DNA metabolism; it is required for DNA replication and normal SOS inducibility. RecF binds preferentially to single-stranded, linear DNA. It also seems to bind ATP.</text>
</comment>
<dbReference type="PANTHER" id="PTHR32182">
    <property type="entry name" value="DNA REPLICATION AND REPAIR PROTEIN RECF"/>
    <property type="match status" value="1"/>
</dbReference>
<evidence type="ECO:0000256" key="11">
    <source>
        <dbReference type="ARBA" id="ARBA00025401"/>
    </source>
</evidence>
<keyword evidence="12 13" id="KW-0742">SOS response</keyword>
<keyword evidence="16" id="KW-1185">Reference proteome</keyword>
<dbReference type="InterPro" id="IPR001238">
    <property type="entry name" value="DNA-binding_RecF"/>
</dbReference>
<dbReference type="PROSITE" id="PS00618">
    <property type="entry name" value="RECF_2"/>
    <property type="match status" value="1"/>
</dbReference>
<feature type="binding site" evidence="12">
    <location>
        <begin position="32"/>
        <end position="39"/>
    </location>
    <ligand>
        <name>ATP</name>
        <dbReference type="ChEBI" id="CHEBI:30616"/>
    </ligand>
</feature>
<keyword evidence="8 12" id="KW-0067">ATP-binding</keyword>
<evidence type="ECO:0000256" key="6">
    <source>
        <dbReference type="ARBA" id="ARBA00022741"/>
    </source>
</evidence>
<protein>
    <recommendedName>
        <fullName evidence="3 12">DNA replication and repair protein RecF</fullName>
    </recommendedName>
</protein>
<sequence length="378" mass="41191">MTLSIQSIELRDFRSYGRLCLEGIGPLTVLVGPNAVGKTNIVEGIQLLTALTSFRHPTIEQMVRRGAERAFLGAHVSDGNRELDVELRMEGHAKRYALNGKAKRTADLKGLVPSVTFTPDDLDLVKGSHGTRRKALDALGSQLNANYYLILKDYEKVLQYKNRLLKEEASDVMIDSIDEMLVTVGAQLACYRASLFERLVPQVARRYGEIAGRGEALACAYRPCWEAGAPAASESAADAAPALAPLTRDAAREALEAALAGRRAEERARRRAVVGPQGDAIAFAIDGMDATLYGSQGQQRSVVLAWKLAEAAVIEEMLDQKPVLLLDDVMSELDEARRAALVSYISDDVQTFITTANLAYFDQAMLSAARVIQLPLAE</sequence>
<dbReference type="InterPro" id="IPR042174">
    <property type="entry name" value="RecF_2"/>
</dbReference>
<evidence type="ECO:0000256" key="5">
    <source>
        <dbReference type="ARBA" id="ARBA00022705"/>
    </source>
</evidence>
<evidence type="ECO:0000256" key="8">
    <source>
        <dbReference type="ARBA" id="ARBA00022840"/>
    </source>
</evidence>
<keyword evidence="7 12" id="KW-0227">DNA damage</keyword>
<dbReference type="SUPFAM" id="SSF52540">
    <property type="entry name" value="P-loop containing nucleoside triphosphate hydrolases"/>
    <property type="match status" value="1"/>
</dbReference>
<evidence type="ECO:0000256" key="4">
    <source>
        <dbReference type="ARBA" id="ARBA00022490"/>
    </source>
</evidence>
<evidence type="ECO:0000256" key="12">
    <source>
        <dbReference type="HAMAP-Rule" id="MF_00365"/>
    </source>
</evidence>
<dbReference type="Pfam" id="PF02463">
    <property type="entry name" value="SMC_N"/>
    <property type="match status" value="1"/>
</dbReference>
<keyword evidence="5 12" id="KW-0235">DNA replication</keyword>
<dbReference type="NCBIfam" id="TIGR00611">
    <property type="entry name" value="recf"/>
    <property type="match status" value="1"/>
</dbReference>
<comment type="subcellular location">
    <subcellularLocation>
        <location evidence="1 12 13">Cytoplasm</location>
    </subcellularLocation>
</comment>
<dbReference type="Gene3D" id="3.40.50.300">
    <property type="entry name" value="P-loop containing nucleotide triphosphate hydrolases"/>
    <property type="match status" value="1"/>
</dbReference>
<reference evidence="15" key="1">
    <citation type="submission" date="2021-11" db="EMBL/GenBank/DDBJ databases">
        <title>A Novel Adlercreutzia Species, isolated from a Allomyrina dichotoma larva feces.</title>
        <authorList>
            <person name="Suh M.K."/>
        </authorList>
    </citation>
    <scope>NUCLEOTIDE SEQUENCE</scope>
    <source>
        <strain evidence="15">JBNU-10</strain>
    </source>
</reference>
<organism evidence="15 16">
    <name type="scientific">Adlercreutzia faecimuris</name>
    <dbReference type="NCBI Taxonomy" id="2897341"/>
    <lineage>
        <taxon>Bacteria</taxon>
        <taxon>Bacillati</taxon>
        <taxon>Actinomycetota</taxon>
        <taxon>Coriobacteriia</taxon>
        <taxon>Eggerthellales</taxon>
        <taxon>Eggerthellaceae</taxon>
        <taxon>Adlercreutzia</taxon>
    </lineage>
</organism>
<comment type="similarity">
    <text evidence="2 12 13">Belongs to the RecF family.</text>
</comment>
<dbReference type="Proteomes" id="UP001430755">
    <property type="component" value="Unassembled WGS sequence"/>
</dbReference>
<evidence type="ECO:0000313" key="15">
    <source>
        <dbReference type="EMBL" id="MCI2240900.1"/>
    </source>
</evidence>
<dbReference type="InterPro" id="IPR027417">
    <property type="entry name" value="P-loop_NTPase"/>
</dbReference>
<keyword evidence="10 12" id="KW-0234">DNA repair</keyword>
<evidence type="ECO:0000259" key="14">
    <source>
        <dbReference type="Pfam" id="PF02463"/>
    </source>
</evidence>
<dbReference type="Gene3D" id="1.20.1050.90">
    <property type="entry name" value="RecF/RecN/SMC, N-terminal domain"/>
    <property type="match status" value="1"/>
</dbReference>
<evidence type="ECO:0000256" key="7">
    <source>
        <dbReference type="ARBA" id="ARBA00022763"/>
    </source>
</evidence>